<dbReference type="EMBL" id="JGYU01000015">
    <property type="protein sequence ID" value="KFI54769.1"/>
    <property type="molecule type" value="Genomic_DNA"/>
</dbReference>
<accession>A0A087A7L9</accession>
<feature type="compositionally biased region" description="Low complexity" evidence="1">
    <location>
        <begin position="1"/>
        <end position="13"/>
    </location>
</feature>
<name>A0A087A7L9_9BIFI</name>
<evidence type="ECO:0000313" key="2">
    <source>
        <dbReference type="EMBL" id="KFI54769.1"/>
    </source>
</evidence>
<feature type="region of interest" description="Disordered" evidence="1">
    <location>
        <begin position="1"/>
        <end position="121"/>
    </location>
</feature>
<keyword evidence="3" id="KW-1185">Reference proteome</keyword>
<proteinExistence type="predicted"/>
<protein>
    <submittedName>
        <fullName evidence="2">Uncharacterized protein</fullName>
    </submittedName>
</protein>
<organism evidence="2 3">
    <name type="scientific">Bifidobacterium choerinum</name>
    <dbReference type="NCBI Taxonomy" id="35760"/>
    <lineage>
        <taxon>Bacteria</taxon>
        <taxon>Bacillati</taxon>
        <taxon>Actinomycetota</taxon>
        <taxon>Actinomycetes</taxon>
        <taxon>Bifidobacteriales</taxon>
        <taxon>Bifidobacteriaceae</taxon>
        <taxon>Bifidobacterium</taxon>
    </lineage>
</organism>
<feature type="compositionally biased region" description="Basic and acidic residues" evidence="1">
    <location>
        <begin position="58"/>
        <end position="74"/>
    </location>
</feature>
<feature type="compositionally biased region" description="Basic residues" evidence="1">
    <location>
        <begin position="108"/>
        <end position="121"/>
    </location>
</feature>
<reference evidence="2 3" key="1">
    <citation type="submission" date="2014-03" db="EMBL/GenBank/DDBJ databases">
        <title>Genomics of Bifidobacteria.</title>
        <authorList>
            <person name="Ventura M."/>
            <person name="Milani C."/>
            <person name="Lugli G.A."/>
        </authorList>
    </citation>
    <scope>NUCLEOTIDE SEQUENCE [LARGE SCALE GENOMIC DNA]</scope>
    <source>
        <strain evidence="2 3">LMG 10510</strain>
    </source>
</reference>
<dbReference type="STRING" id="35760.BCHO_1615"/>
<dbReference type="AlphaFoldDB" id="A0A087A7L9"/>
<evidence type="ECO:0000256" key="1">
    <source>
        <dbReference type="SAM" id="MobiDB-lite"/>
    </source>
</evidence>
<dbReference type="RefSeq" id="WP_024541209.1">
    <property type="nucleotide sequence ID" value="NZ_JGYU01000015.1"/>
</dbReference>
<gene>
    <name evidence="2" type="ORF">BCHO_1615</name>
</gene>
<dbReference type="OrthoDB" id="3240280at2"/>
<dbReference type="eggNOG" id="ENOG5031WNP">
    <property type="taxonomic scope" value="Bacteria"/>
</dbReference>
<sequence>MTTATTTTTPTSTNADSDDMNTGATNGGATKGASSDGDLDFRGMANAAGEASSCGCGTKDDAAEQAFRREHAKSNETPQPAEPVNPFPASQEPSGDGTGVGAGGATIRRPHPHHHGPRVSH</sequence>
<evidence type="ECO:0000313" key="3">
    <source>
        <dbReference type="Proteomes" id="UP000028995"/>
    </source>
</evidence>
<dbReference type="Proteomes" id="UP000028995">
    <property type="component" value="Unassembled WGS sequence"/>
</dbReference>
<comment type="caution">
    <text evidence="2">The sequence shown here is derived from an EMBL/GenBank/DDBJ whole genome shotgun (WGS) entry which is preliminary data.</text>
</comment>